<feature type="transmembrane region" description="Helical" evidence="8">
    <location>
        <begin position="346"/>
        <end position="366"/>
    </location>
</feature>
<dbReference type="GO" id="GO:0005886">
    <property type="term" value="C:plasma membrane"/>
    <property type="evidence" value="ECO:0007669"/>
    <property type="project" value="UniProtKB-SubCell"/>
</dbReference>
<dbReference type="Pfam" id="PF12698">
    <property type="entry name" value="ABC2_membrane_3"/>
    <property type="match status" value="1"/>
</dbReference>
<proteinExistence type="inferred from homology"/>
<name>A0A1M6D3N5_9FLAO</name>
<dbReference type="InterPro" id="IPR051449">
    <property type="entry name" value="ABC-2_transporter_component"/>
</dbReference>
<keyword evidence="7 8" id="KW-0472">Membrane</keyword>
<dbReference type="InterPro" id="IPR047817">
    <property type="entry name" value="ABC2_TM_bact-type"/>
</dbReference>
<feature type="transmembrane region" description="Helical" evidence="8">
    <location>
        <begin position="230"/>
        <end position="250"/>
    </location>
</feature>
<feature type="domain" description="ABC transmembrane type-2" evidence="9">
    <location>
        <begin position="190"/>
        <end position="425"/>
    </location>
</feature>
<dbReference type="PANTHER" id="PTHR30294">
    <property type="entry name" value="MEMBRANE COMPONENT OF ABC TRANSPORTER YHHJ-RELATED"/>
    <property type="match status" value="1"/>
</dbReference>
<evidence type="ECO:0000256" key="7">
    <source>
        <dbReference type="ARBA" id="ARBA00023136"/>
    </source>
</evidence>
<evidence type="ECO:0000259" key="9">
    <source>
        <dbReference type="PROSITE" id="PS51012"/>
    </source>
</evidence>
<comment type="subcellular location">
    <subcellularLocation>
        <location evidence="1">Cell membrane</location>
        <topology evidence="1">Multi-pass membrane protein</topology>
    </subcellularLocation>
</comment>
<keyword evidence="3" id="KW-0813">Transport</keyword>
<dbReference type="Gene3D" id="3.40.1710.10">
    <property type="entry name" value="abc type-2 transporter like domain"/>
    <property type="match status" value="1"/>
</dbReference>
<dbReference type="Proteomes" id="UP000184488">
    <property type="component" value="Unassembled WGS sequence"/>
</dbReference>
<reference evidence="11" key="1">
    <citation type="submission" date="2016-11" db="EMBL/GenBank/DDBJ databases">
        <authorList>
            <person name="Varghese N."/>
            <person name="Submissions S."/>
        </authorList>
    </citation>
    <scope>NUCLEOTIDE SEQUENCE [LARGE SCALE GENOMIC DNA]</scope>
    <source>
        <strain evidence="11">DSM 18829</strain>
    </source>
</reference>
<keyword evidence="11" id="KW-1185">Reference proteome</keyword>
<keyword evidence="4" id="KW-1003">Cell membrane</keyword>
<evidence type="ECO:0000256" key="1">
    <source>
        <dbReference type="ARBA" id="ARBA00004651"/>
    </source>
</evidence>
<keyword evidence="6 8" id="KW-1133">Transmembrane helix</keyword>
<evidence type="ECO:0000256" key="2">
    <source>
        <dbReference type="ARBA" id="ARBA00007783"/>
    </source>
</evidence>
<comment type="similarity">
    <text evidence="2">Belongs to the ABC-2 integral membrane protein family.</text>
</comment>
<sequence length="428" mass="47524">MMHKFLMSVYKEILLLKRDFGGLVILFVMPLVLIVTITLIQDSTFKTVSDTKIPVLLVDNDHGDISKTVKENLNQSGSFEIVTEINSQKITESIARDEVFKGKYQLAIVIPEKLSSDLQLKVNQNVNKILSNFGMEDSTKVSSKNIEILPKEVKLYFDPATQLTFKNGVKSAIDKMISQIENKSIYATFQDQLGEGEAPIFDQKSFISFKEIVPKVDNKEIIPNSVQHNVPAWTLFAIFFVVVPLSINIVKEKSQGTLVRLITNPVPYAIVILGKTATYLIICMIQFWLMVAVGVYLFPYLGLPVLDINGKMLLMSTVALFSGLAAIGFGILLGTIAKTQEQSAPFGATSVVILAAIGGVWVPVFAMPKIMQYASHISPMNWGLNAFYDVLLRNGGFVEILPEIFLLLLFFIIATTIAIGYDKKKRAV</sequence>
<organism evidence="10 11">
    <name type="scientific">Flavobacterium terrae</name>
    <dbReference type="NCBI Taxonomy" id="415425"/>
    <lineage>
        <taxon>Bacteria</taxon>
        <taxon>Pseudomonadati</taxon>
        <taxon>Bacteroidota</taxon>
        <taxon>Flavobacteriia</taxon>
        <taxon>Flavobacteriales</taxon>
        <taxon>Flavobacteriaceae</taxon>
        <taxon>Flavobacterium</taxon>
    </lineage>
</organism>
<feature type="transmembrane region" description="Helical" evidence="8">
    <location>
        <begin position="20"/>
        <end position="40"/>
    </location>
</feature>
<evidence type="ECO:0000256" key="6">
    <source>
        <dbReference type="ARBA" id="ARBA00022989"/>
    </source>
</evidence>
<feature type="transmembrane region" description="Helical" evidence="8">
    <location>
        <begin position="279"/>
        <end position="301"/>
    </location>
</feature>
<feature type="transmembrane region" description="Helical" evidence="8">
    <location>
        <begin position="400"/>
        <end position="421"/>
    </location>
</feature>
<dbReference type="PANTHER" id="PTHR30294:SF38">
    <property type="entry name" value="TRANSPORT PERMEASE PROTEIN"/>
    <property type="match status" value="1"/>
</dbReference>
<dbReference type="InterPro" id="IPR013525">
    <property type="entry name" value="ABC2_TM"/>
</dbReference>
<evidence type="ECO:0000256" key="3">
    <source>
        <dbReference type="ARBA" id="ARBA00022448"/>
    </source>
</evidence>
<evidence type="ECO:0000256" key="8">
    <source>
        <dbReference type="SAM" id="Phobius"/>
    </source>
</evidence>
<evidence type="ECO:0000256" key="5">
    <source>
        <dbReference type="ARBA" id="ARBA00022692"/>
    </source>
</evidence>
<keyword evidence="5 8" id="KW-0812">Transmembrane</keyword>
<dbReference type="EMBL" id="FQZI01000002">
    <property type="protein sequence ID" value="SHI67892.1"/>
    <property type="molecule type" value="Genomic_DNA"/>
</dbReference>
<dbReference type="STRING" id="415425.SAMN05444363_1237"/>
<dbReference type="PROSITE" id="PS51012">
    <property type="entry name" value="ABC_TM2"/>
    <property type="match status" value="1"/>
</dbReference>
<gene>
    <name evidence="10" type="ORF">SAMN05444363_1237</name>
</gene>
<dbReference type="GO" id="GO:0140359">
    <property type="term" value="F:ABC-type transporter activity"/>
    <property type="evidence" value="ECO:0007669"/>
    <property type="project" value="InterPro"/>
</dbReference>
<evidence type="ECO:0000313" key="11">
    <source>
        <dbReference type="Proteomes" id="UP000184488"/>
    </source>
</evidence>
<feature type="transmembrane region" description="Helical" evidence="8">
    <location>
        <begin position="313"/>
        <end position="334"/>
    </location>
</feature>
<dbReference type="AlphaFoldDB" id="A0A1M6D3N5"/>
<evidence type="ECO:0000256" key="4">
    <source>
        <dbReference type="ARBA" id="ARBA00022475"/>
    </source>
</evidence>
<evidence type="ECO:0000313" key="10">
    <source>
        <dbReference type="EMBL" id="SHI67892.1"/>
    </source>
</evidence>
<protein>
    <submittedName>
        <fullName evidence="10">ABC-2 type transport system permease protein</fullName>
    </submittedName>
</protein>
<accession>A0A1M6D3N5</accession>